<reference evidence="2" key="1">
    <citation type="submission" date="2015-09" db="EMBL/GenBank/DDBJ databases">
        <title>Whole genome sequence of Pseudomonas fluorescens FW300-N2E3.</title>
        <authorList>
            <person name="Ray J."/>
            <person name="Melnyk R."/>
            <person name="Deutschbauer A."/>
        </authorList>
    </citation>
    <scope>NUCLEOTIDE SEQUENCE [LARGE SCALE GENOMIC DNA]</scope>
    <source>
        <strain evidence="2">FW300-N2E3</strain>
    </source>
</reference>
<gene>
    <name evidence="1" type="ORF">AO353_09495</name>
</gene>
<dbReference type="OrthoDB" id="8703487at2"/>
<sequence>MSNRSLSLPVFISSLVVVLLLLALLGLKVQSSWVAQPLKKYWNDSGTCYIARYAADYRVLGGVGSIIEIFSSPYFYRVYSTDGELLKTSEWYLWMREGNSGVAPEFQGEMILYPGTEDWESWTVTECR</sequence>
<dbReference type="AlphaFoldDB" id="A0A0N9WEK8"/>
<dbReference type="Proteomes" id="UP000066487">
    <property type="component" value="Chromosome"/>
</dbReference>
<evidence type="ECO:0000313" key="2">
    <source>
        <dbReference type="Proteomes" id="UP000066487"/>
    </source>
</evidence>
<dbReference type="RefSeq" id="WP_054594691.1">
    <property type="nucleotide sequence ID" value="NZ_CP012830.1"/>
</dbReference>
<proteinExistence type="predicted"/>
<accession>A0A0N9WEK8</accession>
<evidence type="ECO:0000313" key="1">
    <source>
        <dbReference type="EMBL" id="ALI01290.1"/>
    </source>
</evidence>
<dbReference type="EMBL" id="CP012830">
    <property type="protein sequence ID" value="ALI01290.1"/>
    <property type="molecule type" value="Genomic_DNA"/>
</dbReference>
<protein>
    <submittedName>
        <fullName evidence="1">Uncharacterized protein</fullName>
    </submittedName>
</protein>
<organism evidence="1 2">
    <name type="scientific">Pseudomonas fluorescens</name>
    <dbReference type="NCBI Taxonomy" id="294"/>
    <lineage>
        <taxon>Bacteria</taxon>
        <taxon>Pseudomonadati</taxon>
        <taxon>Pseudomonadota</taxon>
        <taxon>Gammaproteobacteria</taxon>
        <taxon>Pseudomonadales</taxon>
        <taxon>Pseudomonadaceae</taxon>
        <taxon>Pseudomonas</taxon>
    </lineage>
</organism>
<reference evidence="1 2" key="2">
    <citation type="journal article" date="2018" name="Nature">
        <title>Mutant phenotypes for thousands of bacterial genes of unknown function.</title>
        <authorList>
            <person name="Price M.N."/>
            <person name="Wetmore K.M."/>
            <person name="Waters R.J."/>
            <person name="Callaghan M."/>
            <person name="Ray J."/>
            <person name="Liu H."/>
            <person name="Kuehl J.V."/>
            <person name="Melnyk R.A."/>
            <person name="Lamson J.S."/>
            <person name="Suh Y."/>
            <person name="Carlson H.K."/>
            <person name="Esquivel Z."/>
            <person name="Sadeeshkumar H."/>
            <person name="Chakraborty R."/>
            <person name="Zane G.M."/>
            <person name="Rubin B.E."/>
            <person name="Wall J.D."/>
            <person name="Visel A."/>
            <person name="Bristow J."/>
            <person name="Blow M.J."/>
            <person name="Arkin A.P."/>
            <person name="Deutschbauer A.M."/>
        </authorList>
    </citation>
    <scope>NUCLEOTIDE SEQUENCE [LARGE SCALE GENOMIC DNA]</scope>
    <source>
        <strain evidence="1 2">FW300-N2E3</strain>
    </source>
</reference>
<name>A0A0N9WEK8_PSEFL</name>